<dbReference type="Proteomes" id="UP000214600">
    <property type="component" value="Unassembled WGS sequence"/>
</dbReference>
<evidence type="ECO:0000256" key="1">
    <source>
        <dbReference type="SAM" id="MobiDB-lite"/>
    </source>
</evidence>
<feature type="compositionally biased region" description="Low complexity" evidence="1">
    <location>
        <begin position="75"/>
        <end position="86"/>
    </location>
</feature>
<dbReference type="AlphaFoldDB" id="A0A228J217"/>
<organism evidence="2 3">
    <name type="scientific">Burkholderia aenigmatica</name>
    <dbReference type="NCBI Taxonomy" id="2015348"/>
    <lineage>
        <taxon>Bacteria</taxon>
        <taxon>Pseudomonadati</taxon>
        <taxon>Pseudomonadota</taxon>
        <taxon>Betaproteobacteria</taxon>
        <taxon>Burkholderiales</taxon>
        <taxon>Burkholderiaceae</taxon>
        <taxon>Burkholderia</taxon>
        <taxon>Burkholderia cepacia complex</taxon>
    </lineage>
</organism>
<proteinExistence type="predicted"/>
<feature type="compositionally biased region" description="Basic residues" evidence="1">
    <location>
        <begin position="54"/>
        <end position="74"/>
    </location>
</feature>
<evidence type="ECO:0000313" key="3">
    <source>
        <dbReference type="Proteomes" id="UP000214600"/>
    </source>
</evidence>
<reference evidence="2 3" key="2">
    <citation type="submission" date="2017-08" db="EMBL/GenBank/DDBJ databases">
        <title>WGS of novel Burkholderia cepaca complex species.</title>
        <authorList>
            <person name="Lipuma J."/>
            <person name="Spilker T."/>
        </authorList>
    </citation>
    <scope>NUCLEOTIDE SEQUENCE [LARGE SCALE GENOMIC DNA]</scope>
    <source>
        <strain evidence="2 3">AU17325</strain>
    </source>
</reference>
<reference evidence="3" key="1">
    <citation type="submission" date="2017-06" db="EMBL/GenBank/DDBJ databases">
        <authorList>
            <person name="LiPuma J."/>
            <person name="Spilker T."/>
        </authorList>
    </citation>
    <scope>NUCLEOTIDE SEQUENCE [LARGE SCALE GENOMIC DNA]</scope>
    <source>
        <strain evidence="3">AU17325</strain>
    </source>
</reference>
<dbReference type="EMBL" id="NKFA01000003">
    <property type="protein sequence ID" value="OXI48409.1"/>
    <property type="molecule type" value="Genomic_DNA"/>
</dbReference>
<protein>
    <submittedName>
        <fullName evidence="2">Uncharacterized protein</fullName>
    </submittedName>
</protein>
<sequence length="86" mass="9701">MIHSVPIKRKRRARRPRSTPCKSVKKRLILAEKAFAGRDFGRRAARWPADGGARRVKPRAKRRPLAAGQARRRAASASRTFAASNR</sequence>
<name>A0A228J217_9BURK</name>
<accession>A0A228J217</accession>
<comment type="caution">
    <text evidence="2">The sequence shown here is derived from an EMBL/GenBank/DDBJ whole genome shotgun (WGS) entry which is preliminary data.</text>
</comment>
<feature type="region of interest" description="Disordered" evidence="1">
    <location>
        <begin position="1"/>
        <end position="22"/>
    </location>
</feature>
<feature type="region of interest" description="Disordered" evidence="1">
    <location>
        <begin position="48"/>
        <end position="86"/>
    </location>
</feature>
<gene>
    <name evidence="2" type="ORF">CFB84_05640</name>
</gene>
<evidence type="ECO:0000313" key="2">
    <source>
        <dbReference type="EMBL" id="OXI48409.1"/>
    </source>
</evidence>